<dbReference type="RefSeq" id="WP_089121971.1">
    <property type="nucleotide sequence ID" value="NZ_BCMI01000035.1"/>
</dbReference>
<dbReference type="EMBL" id="BCMI01000035">
    <property type="protein sequence ID" value="GAX07073.1"/>
    <property type="molecule type" value="Genomic_DNA"/>
</dbReference>
<dbReference type="Proteomes" id="UP000198414">
    <property type="component" value="Unassembled WGS sequence"/>
</dbReference>
<keyword evidence="1" id="KW-0238">DNA-binding</keyword>
<protein>
    <submittedName>
        <fullName evidence="3">XRE family transcriptional regulator</fullName>
    </submittedName>
</protein>
<evidence type="ECO:0000313" key="3">
    <source>
        <dbReference type="EMBL" id="GAX07073.1"/>
    </source>
</evidence>
<gene>
    <name evidence="3" type="primary">xre_10</name>
    <name evidence="3" type="ORF">IWT25_02421</name>
</gene>
<dbReference type="InterPro" id="IPR001387">
    <property type="entry name" value="Cro/C1-type_HTH"/>
</dbReference>
<dbReference type="Gene3D" id="1.10.260.40">
    <property type="entry name" value="lambda repressor-like DNA-binding domains"/>
    <property type="match status" value="1"/>
</dbReference>
<dbReference type="AlphaFoldDB" id="A0A1Z5IZ68"/>
<name>A0A1Z5IZ68_9LACO</name>
<reference evidence="3 4" key="1">
    <citation type="submission" date="2015-11" db="EMBL/GenBank/DDBJ databases">
        <title>Draft genome sequences of new species of the genus Lactobacillus isolated from orchardgrass silage.</title>
        <authorList>
            <person name="Tohno M."/>
            <person name="Tanizawa Y."/>
            <person name="Arita M."/>
        </authorList>
    </citation>
    <scope>NUCLEOTIDE SEQUENCE [LARGE SCALE GENOMIC DNA]</scope>
    <source>
        <strain evidence="3 4">IWT25</strain>
    </source>
</reference>
<evidence type="ECO:0000313" key="4">
    <source>
        <dbReference type="Proteomes" id="UP000198414"/>
    </source>
</evidence>
<dbReference type="GO" id="GO:0003677">
    <property type="term" value="F:DNA binding"/>
    <property type="evidence" value="ECO:0007669"/>
    <property type="project" value="UniProtKB-KW"/>
</dbReference>
<accession>A0A1Z5IZ68</accession>
<feature type="domain" description="HTH cro/C1-type" evidence="2">
    <location>
        <begin position="7"/>
        <end position="59"/>
    </location>
</feature>
<sequence>MQYKLFALRKEQNMSQSEVASLLGITTKTYGLKERGESPFDSDEMFKLSRLFNRPMDEIFLPRSHRIGDKF</sequence>
<comment type="caution">
    <text evidence="3">The sequence shown here is derived from an EMBL/GenBank/DDBJ whole genome shotgun (WGS) entry which is preliminary data.</text>
</comment>
<evidence type="ECO:0000256" key="1">
    <source>
        <dbReference type="ARBA" id="ARBA00023125"/>
    </source>
</evidence>
<proteinExistence type="predicted"/>
<dbReference type="CDD" id="cd00093">
    <property type="entry name" value="HTH_XRE"/>
    <property type="match status" value="1"/>
</dbReference>
<dbReference type="SMART" id="SM00530">
    <property type="entry name" value="HTH_XRE"/>
    <property type="match status" value="1"/>
</dbReference>
<dbReference type="Pfam" id="PF01381">
    <property type="entry name" value="HTH_3"/>
    <property type="match status" value="1"/>
</dbReference>
<organism evidence="3 4">
    <name type="scientific">Secundilactobacillus pentosiphilus</name>
    <dbReference type="NCBI Taxonomy" id="1714682"/>
    <lineage>
        <taxon>Bacteria</taxon>
        <taxon>Bacillati</taxon>
        <taxon>Bacillota</taxon>
        <taxon>Bacilli</taxon>
        <taxon>Lactobacillales</taxon>
        <taxon>Lactobacillaceae</taxon>
        <taxon>Secundilactobacillus</taxon>
    </lineage>
</organism>
<evidence type="ECO:0000259" key="2">
    <source>
        <dbReference type="PROSITE" id="PS50943"/>
    </source>
</evidence>
<dbReference type="PANTHER" id="PTHR46558:SF4">
    <property type="entry name" value="DNA-BIDING PHAGE PROTEIN"/>
    <property type="match status" value="1"/>
</dbReference>
<dbReference type="OrthoDB" id="2323301at2"/>
<dbReference type="PANTHER" id="PTHR46558">
    <property type="entry name" value="TRACRIPTIONAL REGULATORY PROTEIN-RELATED-RELATED"/>
    <property type="match status" value="1"/>
</dbReference>
<dbReference type="InterPro" id="IPR010982">
    <property type="entry name" value="Lambda_DNA-bd_dom_sf"/>
</dbReference>
<dbReference type="PROSITE" id="PS50943">
    <property type="entry name" value="HTH_CROC1"/>
    <property type="match status" value="1"/>
</dbReference>
<dbReference type="SUPFAM" id="SSF47413">
    <property type="entry name" value="lambda repressor-like DNA-binding domains"/>
    <property type="match status" value="1"/>
</dbReference>